<evidence type="ECO:0000313" key="10">
    <source>
        <dbReference type="Proteomes" id="UP001322277"/>
    </source>
</evidence>
<feature type="transmembrane region" description="Helical" evidence="7">
    <location>
        <begin position="120"/>
        <end position="140"/>
    </location>
</feature>
<name>A0AAX4I0I8_9PEZI</name>
<reference evidence="10" key="1">
    <citation type="journal article" date="2023" name="bioRxiv">
        <title>Complete genome of the Medicago anthracnose fungus, Colletotrichum destructivum, reveals a mini-chromosome-like region within a core chromosome.</title>
        <authorList>
            <person name="Lapalu N."/>
            <person name="Simon A."/>
            <person name="Lu A."/>
            <person name="Plaumann P.-L."/>
            <person name="Amselem J."/>
            <person name="Pigne S."/>
            <person name="Auger A."/>
            <person name="Koch C."/>
            <person name="Dallery J.-F."/>
            <person name="O'Connell R.J."/>
        </authorList>
    </citation>
    <scope>NUCLEOTIDE SEQUENCE [LARGE SCALE GENOMIC DNA]</scope>
    <source>
        <strain evidence="10">CBS 520.97</strain>
    </source>
</reference>
<comment type="subcellular location">
    <subcellularLocation>
        <location evidence="1">Membrane</location>
        <topology evidence="1">Multi-pass membrane protein</topology>
    </subcellularLocation>
</comment>
<evidence type="ECO:0000256" key="7">
    <source>
        <dbReference type="SAM" id="Phobius"/>
    </source>
</evidence>
<accession>A0AAX4I0I8</accession>
<evidence type="ECO:0000256" key="2">
    <source>
        <dbReference type="ARBA" id="ARBA00022692"/>
    </source>
</evidence>
<comment type="similarity">
    <text evidence="5">Belongs to the SAT4 family.</text>
</comment>
<feature type="compositionally biased region" description="Basic and acidic residues" evidence="6">
    <location>
        <begin position="397"/>
        <end position="410"/>
    </location>
</feature>
<dbReference type="Pfam" id="PF20684">
    <property type="entry name" value="Fung_rhodopsin"/>
    <property type="match status" value="1"/>
</dbReference>
<evidence type="ECO:0000256" key="5">
    <source>
        <dbReference type="ARBA" id="ARBA00038359"/>
    </source>
</evidence>
<feature type="compositionally biased region" description="Basic and acidic residues" evidence="6">
    <location>
        <begin position="366"/>
        <end position="384"/>
    </location>
</feature>
<evidence type="ECO:0000256" key="6">
    <source>
        <dbReference type="SAM" id="MobiDB-lite"/>
    </source>
</evidence>
<feature type="transmembrane region" description="Helical" evidence="7">
    <location>
        <begin position="164"/>
        <end position="190"/>
    </location>
</feature>
<dbReference type="Proteomes" id="UP001322277">
    <property type="component" value="Chromosome 1"/>
</dbReference>
<dbReference type="RefSeq" id="XP_062773827.1">
    <property type="nucleotide sequence ID" value="XM_062917776.1"/>
</dbReference>
<feature type="region of interest" description="Disordered" evidence="6">
    <location>
        <begin position="358"/>
        <end position="470"/>
    </location>
</feature>
<dbReference type="EMBL" id="CP137305">
    <property type="protein sequence ID" value="WQF76603.1"/>
    <property type="molecule type" value="Genomic_DNA"/>
</dbReference>
<evidence type="ECO:0000256" key="4">
    <source>
        <dbReference type="ARBA" id="ARBA00023136"/>
    </source>
</evidence>
<protein>
    <recommendedName>
        <fullName evidence="8">Rhodopsin domain-containing protein</fullName>
    </recommendedName>
</protein>
<evidence type="ECO:0000256" key="3">
    <source>
        <dbReference type="ARBA" id="ARBA00022989"/>
    </source>
</evidence>
<feature type="region of interest" description="Disordered" evidence="6">
    <location>
        <begin position="281"/>
        <end position="326"/>
    </location>
</feature>
<feature type="transmembrane region" description="Helical" evidence="7">
    <location>
        <begin position="6"/>
        <end position="29"/>
    </location>
</feature>
<evidence type="ECO:0000313" key="9">
    <source>
        <dbReference type="EMBL" id="WQF76603.1"/>
    </source>
</evidence>
<proteinExistence type="inferred from homology"/>
<dbReference type="InterPro" id="IPR049326">
    <property type="entry name" value="Rhodopsin_dom_fungi"/>
</dbReference>
<dbReference type="GeneID" id="87938120"/>
<evidence type="ECO:0000256" key="1">
    <source>
        <dbReference type="ARBA" id="ARBA00004141"/>
    </source>
</evidence>
<organism evidence="9 10">
    <name type="scientific">Colletotrichum destructivum</name>
    <dbReference type="NCBI Taxonomy" id="34406"/>
    <lineage>
        <taxon>Eukaryota</taxon>
        <taxon>Fungi</taxon>
        <taxon>Dikarya</taxon>
        <taxon>Ascomycota</taxon>
        <taxon>Pezizomycotina</taxon>
        <taxon>Sordariomycetes</taxon>
        <taxon>Hypocreomycetidae</taxon>
        <taxon>Glomerellales</taxon>
        <taxon>Glomerellaceae</taxon>
        <taxon>Colletotrichum</taxon>
        <taxon>Colletotrichum destructivum species complex</taxon>
    </lineage>
</organism>
<sequence length="470" mass="52251">MADKSTQIVVTASLFLLLTWIAVGLRVYCRAYLVRSLGIDDKLMAFLLVFFTAYLCGQIYGSTRGIGHRDADISPEVKLESLRLWWILELMNVVSTCLLKISVGFFLLRVAVDRPHVWILRVLMAGTVFFGATYLAMVTAQCRPLSTYWTQGPRTPGHCWPRQVIYVMTIAATVVNTGADFVFGTLPWFIVRSLNIPLGTKIVVVCILGLAAMTFRGSTATIVRAFYIPSLLESDNFLYETSGFAIWSTVEPGVGMIAASIATLRPLYRLIVSKLHGSLGSRNPRAAEREMRARQQARRNETRRMVRRAHNLDTESGPVDTNTMSPRGIFEVEPRFGESSKYTNSTNRVELSRIATVPESVGVVDPDGRESPARPMDDPRRDQEPTDGGSGGSGSREPMEHGSQVEDVRELSLGLFSPQIAWEPPRVSPFSSSWSLRTHDSRRSSQNGARIGAQETETIDRTKLDGHIHP</sequence>
<dbReference type="InterPro" id="IPR052337">
    <property type="entry name" value="SAT4-like"/>
</dbReference>
<keyword evidence="3 7" id="KW-1133">Transmembrane helix</keyword>
<evidence type="ECO:0000259" key="8">
    <source>
        <dbReference type="Pfam" id="PF20684"/>
    </source>
</evidence>
<feature type="transmembrane region" description="Helical" evidence="7">
    <location>
        <begin position="202"/>
        <end position="224"/>
    </location>
</feature>
<dbReference type="KEGG" id="cdet:87938120"/>
<feature type="domain" description="Rhodopsin" evidence="8">
    <location>
        <begin position="25"/>
        <end position="269"/>
    </location>
</feature>
<keyword evidence="10" id="KW-1185">Reference proteome</keyword>
<dbReference type="AlphaFoldDB" id="A0AAX4I0I8"/>
<feature type="compositionally biased region" description="Basic and acidic residues" evidence="6">
    <location>
        <begin position="285"/>
        <end position="304"/>
    </location>
</feature>
<dbReference type="PANTHER" id="PTHR33048:SF96">
    <property type="entry name" value="INTEGRAL MEMBRANE PROTEIN"/>
    <property type="match status" value="1"/>
</dbReference>
<gene>
    <name evidence="9" type="ORF">CDEST_01617</name>
</gene>
<dbReference type="GO" id="GO:0016020">
    <property type="term" value="C:membrane"/>
    <property type="evidence" value="ECO:0007669"/>
    <property type="project" value="UniProtKB-SubCell"/>
</dbReference>
<dbReference type="PANTHER" id="PTHR33048">
    <property type="entry name" value="PTH11-LIKE INTEGRAL MEMBRANE PROTEIN (AFU_ORTHOLOGUE AFUA_5G11245)"/>
    <property type="match status" value="1"/>
</dbReference>
<keyword evidence="4 7" id="KW-0472">Membrane</keyword>
<keyword evidence="2 7" id="KW-0812">Transmembrane</keyword>
<feature type="compositionally biased region" description="Basic and acidic residues" evidence="6">
    <location>
        <begin position="458"/>
        <end position="470"/>
    </location>
</feature>
<feature type="transmembrane region" description="Helical" evidence="7">
    <location>
        <begin position="84"/>
        <end position="108"/>
    </location>
</feature>
<feature type="transmembrane region" description="Helical" evidence="7">
    <location>
        <begin position="41"/>
        <end position="60"/>
    </location>
</feature>